<dbReference type="AlphaFoldDB" id="A0A9R1X4C6"/>
<keyword evidence="5" id="KW-0808">Transferase</keyword>
<evidence type="ECO:0000259" key="13">
    <source>
        <dbReference type="Pfam" id="PF00224"/>
    </source>
</evidence>
<organism evidence="14 15">
    <name type="scientific">Lactuca sativa</name>
    <name type="common">Garden lettuce</name>
    <dbReference type="NCBI Taxonomy" id="4236"/>
    <lineage>
        <taxon>Eukaryota</taxon>
        <taxon>Viridiplantae</taxon>
        <taxon>Streptophyta</taxon>
        <taxon>Embryophyta</taxon>
        <taxon>Tracheophyta</taxon>
        <taxon>Spermatophyta</taxon>
        <taxon>Magnoliopsida</taxon>
        <taxon>eudicotyledons</taxon>
        <taxon>Gunneridae</taxon>
        <taxon>Pentapetalae</taxon>
        <taxon>asterids</taxon>
        <taxon>campanulids</taxon>
        <taxon>Asterales</taxon>
        <taxon>Asteraceae</taxon>
        <taxon>Cichorioideae</taxon>
        <taxon>Cichorieae</taxon>
        <taxon>Lactucinae</taxon>
        <taxon>Lactuca</taxon>
    </lineage>
</organism>
<evidence type="ECO:0000256" key="7">
    <source>
        <dbReference type="ARBA" id="ARBA00022741"/>
    </source>
</evidence>
<dbReference type="GO" id="GO:0006096">
    <property type="term" value="P:glycolytic process"/>
    <property type="evidence" value="ECO:0000318"/>
    <property type="project" value="GO_Central"/>
</dbReference>
<comment type="pathway">
    <text evidence="2">Carbohydrate degradation; glycolysis; pyruvate from D-glyceraldehyde 3-phosphate: step 5/5.</text>
</comment>
<dbReference type="EMBL" id="NBSK02000006">
    <property type="protein sequence ID" value="KAJ0200260.1"/>
    <property type="molecule type" value="Genomic_DNA"/>
</dbReference>
<dbReference type="InterPro" id="IPR001697">
    <property type="entry name" value="Pyr_Knase"/>
</dbReference>
<keyword evidence="7" id="KW-0547">Nucleotide-binding</keyword>
<evidence type="ECO:0000256" key="12">
    <source>
        <dbReference type="ARBA" id="ARBA00023317"/>
    </source>
</evidence>
<evidence type="ECO:0000313" key="14">
    <source>
        <dbReference type="EMBL" id="KAJ0200260.1"/>
    </source>
</evidence>
<dbReference type="InterPro" id="IPR011037">
    <property type="entry name" value="Pyrv_Knase-like_insert_dom_sf"/>
</dbReference>
<name>A0A9R1X4C6_LACSA</name>
<gene>
    <name evidence="14" type="ORF">LSAT_V11C600311340</name>
</gene>
<keyword evidence="12" id="KW-0670">Pyruvate</keyword>
<keyword evidence="15" id="KW-1185">Reference proteome</keyword>
<dbReference type="InterPro" id="IPR040442">
    <property type="entry name" value="Pyrv_kinase-like_dom_sf"/>
</dbReference>
<evidence type="ECO:0000256" key="11">
    <source>
        <dbReference type="ARBA" id="ARBA00023152"/>
    </source>
</evidence>
<dbReference type="GO" id="GO:0005524">
    <property type="term" value="F:ATP binding"/>
    <property type="evidence" value="ECO:0007669"/>
    <property type="project" value="UniProtKB-KW"/>
</dbReference>
<dbReference type="Gene3D" id="2.40.33.10">
    <property type="entry name" value="PK beta-barrel domain-like"/>
    <property type="match status" value="1"/>
</dbReference>
<dbReference type="GO" id="GO:0004743">
    <property type="term" value="F:pyruvate kinase activity"/>
    <property type="evidence" value="ECO:0000318"/>
    <property type="project" value="GO_Central"/>
</dbReference>
<evidence type="ECO:0000256" key="8">
    <source>
        <dbReference type="ARBA" id="ARBA00022777"/>
    </source>
</evidence>
<dbReference type="InterPro" id="IPR015793">
    <property type="entry name" value="Pyrv_Knase_brl"/>
</dbReference>
<keyword evidence="10" id="KW-0460">Magnesium</keyword>
<evidence type="ECO:0000256" key="5">
    <source>
        <dbReference type="ARBA" id="ARBA00022679"/>
    </source>
</evidence>
<dbReference type="EC" id="2.7.1.40" evidence="4"/>
<dbReference type="InterPro" id="IPR015806">
    <property type="entry name" value="Pyrv_Knase_insert_dom_sf"/>
</dbReference>
<accession>A0A9R1X4C6</accession>
<keyword evidence="11" id="KW-0324">Glycolysis</keyword>
<dbReference type="Proteomes" id="UP000235145">
    <property type="component" value="Unassembled WGS sequence"/>
</dbReference>
<dbReference type="GO" id="GO:0016301">
    <property type="term" value="F:kinase activity"/>
    <property type="evidence" value="ECO:0007669"/>
    <property type="project" value="UniProtKB-KW"/>
</dbReference>
<dbReference type="Gene3D" id="3.20.20.60">
    <property type="entry name" value="Phosphoenolpyruvate-binding domains"/>
    <property type="match status" value="1"/>
</dbReference>
<dbReference type="GO" id="GO:0009570">
    <property type="term" value="C:chloroplast stroma"/>
    <property type="evidence" value="ECO:0000318"/>
    <property type="project" value="GO_Central"/>
</dbReference>
<reference evidence="14 15" key="1">
    <citation type="journal article" date="2017" name="Nat. Commun.">
        <title>Genome assembly with in vitro proximity ligation data and whole-genome triplication in lettuce.</title>
        <authorList>
            <person name="Reyes-Chin-Wo S."/>
            <person name="Wang Z."/>
            <person name="Yang X."/>
            <person name="Kozik A."/>
            <person name="Arikit S."/>
            <person name="Song C."/>
            <person name="Xia L."/>
            <person name="Froenicke L."/>
            <person name="Lavelle D.O."/>
            <person name="Truco M.J."/>
            <person name="Xia R."/>
            <person name="Zhu S."/>
            <person name="Xu C."/>
            <person name="Xu H."/>
            <person name="Xu X."/>
            <person name="Cox K."/>
            <person name="Korf I."/>
            <person name="Meyers B.C."/>
            <person name="Michelmore R.W."/>
        </authorList>
    </citation>
    <scope>NUCLEOTIDE SEQUENCE [LARGE SCALE GENOMIC DNA]</scope>
    <source>
        <strain evidence="15">cv. Salinas</strain>
        <tissue evidence="14">Seedlings</tissue>
    </source>
</reference>
<evidence type="ECO:0000256" key="2">
    <source>
        <dbReference type="ARBA" id="ARBA00004997"/>
    </source>
</evidence>
<dbReference type="SUPFAM" id="SSF51621">
    <property type="entry name" value="Phosphoenolpyruvate/pyruvate domain"/>
    <property type="match status" value="1"/>
</dbReference>
<sequence>MLKNMSHGDHASHNTGMNMARLNMSHGDHASHQNTIDIGPEVRSGDVAKPILLHEGQEFNLKEELTQTTLSVGMMSLGVKSKTGDLVKCEVIDGGELKSRKHLNVRGKSATLPSITNKDWEDIKFGVDNEVEFYVVSFVKDVEVVHELKDYRKSKAMVARCDLGAELPIEEVPLLQFSTKSCESYAHCGVKNRVKFASQLELDFSFASLGIQEPYG</sequence>
<dbReference type="Pfam" id="PF00224">
    <property type="entry name" value="PK"/>
    <property type="match status" value="1"/>
</dbReference>
<feature type="domain" description="Pyruvate kinase barrel" evidence="13">
    <location>
        <begin position="72"/>
        <end position="150"/>
    </location>
</feature>
<comment type="caution">
    <text evidence="14">The sequence shown here is derived from an EMBL/GenBank/DDBJ whole genome shotgun (WGS) entry which is preliminary data.</text>
</comment>
<dbReference type="PANTHER" id="PTHR11817">
    <property type="entry name" value="PYRUVATE KINASE"/>
    <property type="match status" value="1"/>
</dbReference>
<keyword evidence="6" id="KW-0479">Metal-binding</keyword>
<dbReference type="GO" id="GO:0030955">
    <property type="term" value="F:potassium ion binding"/>
    <property type="evidence" value="ECO:0007669"/>
    <property type="project" value="InterPro"/>
</dbReference>
<evidence type="ECO:0000256" key="3">
    <source>
        <dbReference type="ARBA" id="ARBA00008663"/>
    </source>
</evidence>
<evidence type="ECO:0000256" key="1">
    <source>
        <dbReference type="ARBA" id="ARBA00001958"/>
    </source>
</evidence>
<dbReference type="GO" id="GO:0005737">
    <property type="term" value="C:cytoplasm"/>
    <property type="evidence" value="ECO:0000318"/>
    <property type="project" value="GO_Central"/>
</dbReference>
<evidence type="ECO:0000256" key="4">
    <source>
        <dbReference type="ARBA" id="ARBA00012142"/>
    </source>
</evidence>
<comment type="similarity">
    <text evidence="3">Belongs to the pyruvate kinase family.</text>
</comment>
<evidence type="ECO:0000313" key="15">
    <source>
        <dbReference type="Proteomes" id="UP000235145"/>
    </source>
</evidence>
<keyword evidence="8" id="KW-0418">Kinase</keyword>
<proteinExistence type="inferred from homology"/>
<comment type="cofactor">
    <cofactor evidence="1">
        <name>K(+)</name>
        <dbReference type="ChEBI" id="CHEBI:29103"/>
    </cofactor>
</comment>
<evidence type="ECO:0000256" key="9">
    <source>
        <dbReference type="ARBA" id="ARBA00022840"/>
    </source>
</evidence>
<dbReference type="SUPFAM" id="SSF50800">
    <property type="entry name" value="PK beta-barrel domain-like"/>
    <property type="match status" value="1"/>
</dbReference>
<dbReference type="InterPro" id="IPR015813">
    <property type="entry name" value="Pyrv/PenolPyrv_kinase-like_dom"/>
</dbReference>
<dbReference type="GO" id="GO:0000287">
    <property type="term" value="F:magnesium ion binding"/>
    <property type="evidence" value="ECO:0007669"/>
    <property type="project" value="InterPro"/>
</dbReference>
<protein>
    <recommendedName>
        <fullName evidence="4">pyruvate kinase</fullName>
        <ecNumber evidence="4">2.7.1.40</ecNumber>
    </recommendedName>
</protein>
<keyword evidence="9" id="KW-0067">ATP-binding</keyword>
<evidence type="ECO:0000256" key="6">
    <source>
        <dbReference type="ARBA" id="ARBA00022723"/>
    </source>
</evidence>
<evidence type="ECO:0000256" key="10">
    <source>
        <dbReference type="ARBA" id="ARBA00022842"/>
    </source>
</evidence>